<dbReference type="GO" id="GO:0006508">
    <property type="term" value="P:proteolysis"/>
    <property type="evidence" value="ECO:0007669"/>
    <property type="project" value="InterPro"/>
</dbReference>
<proteinExistence type="predicted"/>
<accession>A0A255ZQ33</accession>
<feature type="signal peptide" evidence="2">
    <location>
        <begin position="1"/>
        <end position="20"/>
    </location>
</feature>
<evidence type="ECO:0000259" key="4">
    <source>
        <dbReference type="PROSITE" id="PS50175"/>
    </source>
</evidence>
<dbReference type="RefSeq" id="WP_094486593.1">
    <property type="nucleotide sequence ID" value="NZ_NOXX01000202.1"/>
</dbReference>
<feature type="domain" description="Peptidase A2" evidence="4">
    <location>
        <begin position="60"/>
        <end position="96"/>
    </location>
</feature>
<evidence type="ECO:0008006" key="7">
    <source>
        <dbReference type="Google" id="ProtNLM"/>
    </source>
</evidence>
<dbReference type="Gene3D" id="2.30.42.10">
    <property type="match status" value="1"/>
</dbReference>
<evidence type="ECO:0000256" key="2">
    <source>
        <dbReference type="SAM" id="SignalP"/>
    </source>
</evidence>
<dbReference type="GO" id="GO:0004190">
    <property type="term" value="F:aspartic-type endopeptidase activity"/>
    <property type="evidence" value="ECO:0007669"/>
    <property type="project" value="InterPro"/>
</dbReference>
<evidence type="ECO:0000259" key="3">
    <source>
        <dbReference type="PROSITE" id="PS50106"/>
    </source>
</evidence>
<comment type="caution">
    <text evidence="5">The sequence shown here is derived from an EMBL/GenBank/DDBJ whole genome shotgun (WGS) entry which is preliminary data.</text>
</comment>
<dbReference type="InterPro" id="IPR036034">
    <property type="entry name" value="PDZ_sf"/>
</dbReference>
<feature type="chain" id="PRO_5012129309" description="PDZ domain-containing protein" evidence="2">
    <location>
        <begin position="21"/>
        <end position="449"/>
    </location>
</feature>
<evidence type="ECO:0000313" key="6">
    <source>
        <dbReference type="Proteomes" id="UP000216035"/>
    </source>
</evidence>
<gene>
    <name evidence="5" type="ORF">CHX27_09760</name>
</gene>
<keyword evidence="2" id="KW-0732">Signal</keyword>
<dbReference type="Gene3D" id="2.40.70.10">
    <property type="entry name" value="Acid Proteases"/>
    <property type="match status" value="2"/>
</dbReference>
<dbReference type="InterPro" id="IPR001478">
    <property type="entry name" value="PDZ"/>
</dbReference>
<dbReference type="Pfam" id="PF13650">
    <property type="entry name" value="Asp_protease_2"/>
    <property type="match status" value="1"/>
</dbReference>
<name>A0A255ZQ33_9FLAO</name>
<dbReference type="EMBL" id="NOXX01000202">
    <property type="protein sequence ID" value="OYQ43519.1"/>
    <property type="molecule type" value="Genomic_DNA"/>
</dbReference>
<dbReference type="PROSITE" id="PS50175">
    <property type="entry name" value="ASP_PROT_RETROV"/>
    <property type="match status" value="1"/>
</dbReference>
<dbReference type="InterPro" id="IPR001995">
    <property type="entry name" value="Peptidase_A2_cat"/>
</dbReference>
<reference evidence="5 6" key="1">
    <citation type="submission" date="2017-07" db="EMBL/GenBank/DDBJ databases">
        <title>Flavobacterium cyanobacteriorum sp. nov., isolated from cyanobacterial aggregates in a eutrophic lake.</title>
        <authorList>
            <person name="Cai H."/>
        </authorList>
    </citation>
    <scope>NUCLEOTIDE SEQUENCE [LARGE SCALE GENOMIC DNA]</scope>
    <source>
        <strain evidence="5 6">TH167</strain>
    </source>
</reference>
<evidence type="ECO:0000313" key="5">
    <source>
        <dbReference type="EMBL" id="OYQ43519.1"/>
    </source>
</evidence>
<organism evidence="5 6">
    <name type="scientific">Flavobacterium aurantiibacter</name>
    <dbReference type="NCBI Taxonomy" id="2023067"/>
    <lineage>
        <taxon>Bacteria</taxon>
        <taxon>Pseudomonadati</taxon>
        <taxon>Bacteroidota</taxon>
        <taxon>Flavobacteriia</taxon>
        <taxon>Flavobacteriales</taxon>
        <taxon>Flavobacteriaceae</taxon>
        <taxon>Flavobacterium</taxon>
    </lineage>
</organism>
<dbReference type="AlphaFoldDB" id="A0A255ZQ33"/>
<dbReference type="OrthoDB" id="3521766at2"/>
<sequence length="449" mass="50826">MSYRKCALFFCVYLSITAIDFSCFGQSFFTINGGAKKCTIPFRLVNNVIVIKVKVNGTPLNFLLDTGVEETLLLDLQNEKEVILNEVETIKLQGFGLEEPISGLKAKGNYLEVGNLTSENHVLFVVLNRNIGFIASLGIQVNGILGSNFFKNNVVKIDYQRKRIVVYQSSYFRSRFRDEDFTAIPILLEDNKPYVDALVRESTTSEETISKFLIDSGLSSTLWFFSPNKKLLEDSSVGVFEDFLGIGFSGIVRGSYSRVDSVSLGNISLQNVVVAYPDSTFYNNLKLISNRGGSIGGEILRRFQVIFDYQQNMVYLKPNKFFSIFFSYNKSGIHLQRGDDRLISIQPSNYNDDSKLTINFGSQNLNVKYRFIRRPAYEIGYLRCDSPAERAGVHIGDVILKVNGTSTSELSLDQVSKLLKPKNEEFIILEVDRMGENLFFRFQLKNILD</sequence>
<dbReference type="InterPro" id="IPR001969">
    <property type="entry name" value="Aspartic_peptidase_AS"/>
</dbReference>
<keyword evidence="1" id="KW-0378">Hydrolase</keyword>
<feature type="domain" description="PDZ" evidence="3">
    <location>
        <begin position="385"/>
        <end position="420"/>
    </location>
</feature>
<dbReference type="InterPro" id="IPR021109">
    <property type="entry name" value="Peptidase_aspartic_dom_sf"/>
</dbReference>
<dbReference type="Proteomes" id="UP000216035">
    <property type="component" value="Unassembled WGS sequence"/>
</dbReference>
<dbReference type="Pfam" id="PF17820">
    <property type="entry name" value="PDZ_6"/>
    <property type="match status" value="1"/>
</dbReference>
<protein>
    <recommendedName>
        <fullName evidence="7">PDZ domain-containing protein</fullName>
    </recommendedName>
</protein>
<dbReference type="SMART" id="SM00228">
    <property type="entry name" value="PDZ"/>
    <property type="match status" value="1"/>
</dbReference>
<dbReference type="InterPro" id="IPR041489">
    <property type="entry name" value="PDZ_6"/>
</dbReference>
<dbReference type="PROSITE" id="PS00141">
    <property type="entry name" value="ASP_PROTEASE"/>
    <property type="match status" value="1"/>
</dbReference>
<dbReference type="PROSITE" id="PS50106">
    <property type="entry name" value="PDZ"/>
    <property type="match status" value="1"/>
</dbReference>
<evidence type="ECO:0000256" key="1">
    <source>
        <dbReference type="ARBA" id="ARBA00022801"/>
    </source>
</evidence>
<dbReference type="SUPFAM" id="SSF50630">
    <property type="entry name" value="Acid proteases"/>
    <property type="match status" value="1"/>
</dbReference>
<dbReference type="SUPFAM" id="SSF50156">
    <property type="entry name" value="PDZ domain-like"/>
    <property type="match status" value="1"/>
</dbReference>
<keyword evidence="6" id="KW-1185">Reference proteome</keyword>